<organism evidence="8 9">
    <name type="scientific">Candidatus Kapaibacterium thiocyanatum</name>
    <dbReference type="NCBI Taxonomy" id="1895771"/>
    <lineage>
        <taxon>Bacteria</taxon>
        <taxon>Pseudomonadati</taxon>
        <taxon>Candidatus Kapaibacteriota</taxon>
        <taxon>Candidatus Kapaibacteriia</taxon>
        <taxon>Candidatus Kapaibacteriales</taxon>
        <taxon>Candidatus Kapaibacteriaceae</taxon>
        <taxon>Candidatus Kapaibacterium</taxon>
    </lineage>
</organism>
<reference evidence="8 9" key="1">
    <citation type="submission" date="2016-09" db="EMBL/GenBank/DDBJ databases">
        <title>Genome-resolved meta-omics ties microbial dynamics to process performance in biotechnology for thiocyanate degradation.</title>
        <authorList>
            <person name="Kantor R.S."/>
            <person name="Huddy R.J."/>
            <person name="Iyer R."/>
            <person name="Thomas B.C."/>
            <person name="Brown C.T."/>
            <person name="Anantharaman K."/>
            <person name="Tringe S."/>
            <person name="Hettich R.L."/>
            <person name="Harrison S.T."/>
            <person name="Banfield J.F."/>
        </authorList>
    </citation>
    <scope>NUCLEOTIDE SEQUENCE [LARGE SCALE GENOMIC DNA]</scope>
    <source>
        <strain evidence="8">59-99</strain>
    </source>
</reference>
<evidence type="ECO:0000256" key="3">
    <source>
        <dbReference type="ARBA" id="ARBA00023082"/>
    </source>
</evidence>
<evidence type="ECO:0000256" key="2">
    <source>
        <dbReference type="ARBA" id="ARBA00023015"/>
    </source>
</evidence>
<feature type="domain" description="RNA polymerase sigma factor 70 region 4 type 2" evidence="7">
    <location>
        <begin position="116"/>
        <end position="165"/>
    </location>
</feature>
<keyword evidence="5" id="KW-0804">Transcription</keyword>
<dbReference type="InterPro" id="IPR013249">
    <property type="entry name" value="RNA_pol_sigma70_r4_t2"/>
</dbReference>
<proteinExistence type="inferred from homology"/>
<accession>A0A1M3L5M6</accession>
<gene>
    <name evidence="8" type="ORF">BGO89_04655</name>
</gene>
<keyword evidence="2" id="KW-0805">Transcription regulation</keyword>
<dbReference type="InterPro" id="IPR036388">
    <property type="entry name" value="WH-like_DNA-bd_sf"/>
</dbReference>
<dbReference type="GO" id="GO:0016987">
    <property type="term" value="F:sigma factor activity"/>
    <property type="evidence" value="ECO:0007669"/>
    <property type="project" value="UniProtKB-KW"/>
</dbReference>
<comment type="similarity">
    <text evidence="1">Belongs to the sigma-70 factor family. ECF subfamily.</text>
</comment>
<dbReference type="NCBIfam" id="TIGR02937">
    <property type="entry name" value="sigma70-ECF"/>
    <property type="match status" value="1"/>
</dbReference>
<keyword evidence="4" id="KW-0238">DNA-binding</keyword>
<dbReference type="EMBL" id="MKVH01000003">
    <property type="protein sequence ID" value="OJX60858.1"/>
    <property type="molecule type" value="Genomic_DNA"/>
</dbReference>
<feature type="domain" description="RNA polymerase sigma-70 region 2" evidence="6">
    <location>
        <begin position="27"/>
        <end position="92"/>
    </location>
</feature>
<dbReference type="GO" id="GO:0003677">
    <property type="term" value="F:DNA binding"/>
    <property type="evidence" value="ECO:0007669"/>
    <property type="project" value="UniProtKB-KW"/>
</dbReference>
<evidence type="ECO:0000259" key="7">
    <source>
        <dbReference type="Pfam" id="PF08281"/>
    </source>
</evidence>
<dbReference type="InterPro" id="IPR039425">
    <property type="entry name" value="RNA_pol_sigma-70-like"/>
</dbReference>
<dbReference type="AlphaFoldDB" id="A0A1M3L5M6"/>
<dbReference type="GO" id="GO:0006352">
    <property type="term" value="P:DNA-templated transcription initiation"/>
    <property type="evidence" value="ECO:0007669"/>
    <property type="project" value="InterPro"/>
</dbReference>
<dbReference type="SUPFAM" id="SSF88659">
    <property type="entry name" value="Sigma3 and sigma4 domains of RNA polymerase sigma factors"/>
    <property type="match status" value="1"/>
</dbReference>
<dbReference type="Gene3D" id="1.10.1740.10">
    <property type="match status" value="1"/>
</dbReference>
<dbReference type="PANTHER" id="PTHR43133:SF8">
    <property type="entry name" value="RNA POLYMERASE SIGMA FACTOR HI_1459-RELATED"/>
    <property type="match status" value="1"/>
</dbReference>
<dbReference type="STRING" id="1895771.BGO89_04655"/>
<dbReference type="InterPro" id="IPR007627">
    <property type="entry name" value="RNA_pol_sigma70_r2"/>
</dbReference>
<dbReference type="SUPFAM" id="SSF88946">
    <property type="entry name" value="Sigma2 domain of RNA polymerase sigma factors"/>
    <property type="match status" value="1"/>
</dbReference>
<dbReference type="Proteomes" id="UP000184233">
    <property type="component" value="Unassembled WGS sequence"/>
</dbReference>
<dbReference type="Pfam" id="PF04542">
    <property type="entry name" value="Sigma70_r2"/>
    <property type="match status" value="1"/>
</dbReference>
<dbReference type="InterPro" id="IPR013324">
    <property type="entry name" value="RNA_pol_sigma_r3/r4-like"/>
</dbReference>
<evidence type="ECO:0000259" key="6">
    <source>
        <dbReference type="Pfam" id="PF04542"/>
    </source>
</evidence>
<comment type="caution">
    <text evidence="8">The sequence shown here is derived from an EMBL/GenBank/DDBJ whole genome shotgun (WGS) entry which is preliminary data.</text>
</comment>
<dbReference type="Pfam" id="PF08281">
    <property type="entry name" value="Sigma70_r4_2"/>
    <property type="match status" value="1"/>
</dbReference>
<protein>
    <recommendedName>
        <fullName evidence="10">Sigma-70 family RNA polymerase sigma factor</fullName>
    </recommendedName>
</protein>
<evidence type="ECO:0000256" key="4">
    <source>
        <dbReference type="ARBA" id="ARBA00023125"/>
    </source>
</evidence>
<evidence type="ECO:0000256" key="1">
    <source>
        <dbReference type="ARBA" id="ARBA00010641"/>
    </source>
</evidence>
<name>A0A1M3L5M6_9BACT</name>
<dbReference type="InterPro" id="IPR014284">
    <property type="entry name" value="RNA_pol_sigma-70_dom"/>
</dbReference>
<keyword evidence="3" id="KW-0731">Sigma factor</keyword>
<dbReference type="Gene3D" id="1.10.10.10">
    <property type="entry name" value="Winged helix-like DNA-binding domain superfamily/Winged helix DNA-binding domain"/>
    <property type="match status" value="1"/>
</dbReference>
<dbReference type="InterPro" id="IPR013325">
    <property type="entry name" value="RNA_pol_sigma_r2"/>
</dbReference>
<dbReference type="PANTHER" id="PTHR43133">
    <property type="entry name" value="RNA POLYMERASE ECF-TYPE SIGMA FACTO"/>
    <property type="match status" value="1"/>
</dbReference>
<evidence type="ECO:0008006" key="10">
    <source>
        <dbReference type="Google" id="ProtNLM"/>
    </source>
</evidence>
<evidence type="ECO:0000313" key="8">
    <source>
        <dbReference type="EMBL" id="OJX60858.1"/>
    </source>
</evidence>
<evidence type="ECO:0000256" key="5">
    <source>
        <dbReference type="ARBA" id="ARBA00023163"/>
    </source>
</evidence>
<evidence type="ECO:0000313" key="9">
    <source>
        <dbReference type="Proteomes" id="UP000184233"/>
    </source>
</evidence>
<sequence length="190" mass="21486">MYTGQDDIALVQNMRDPARAHAAFGVFYDRYASKVYTYCRRVLGGNNLEIDDIVQTVFLRFYEAAISSTITQPAGYLFRIARNACYRQHSRRTMDIIDADTIADHVVDYSTTELLRLIEAAQASLPDDLQEVFVMREQLGLSYQDIATTLSIGVGAARMRAHRARGMIREILAPYLQELDTILGSDHAKE</sequence>